<keyword evidence="1" id="KW-1133">Transmembrane helix</keyword>
<dbReference type="EMBL" id="JAUHHV010000003">
    <property type="protein sequence ID" value="KAK1429729.1"/>
    <property type="molecule type" value="Genomic_DNA"/>
</dbReference>
<evidence type="ECO:0000313" key="2">
    <source>
        <dbReference type="EMBL" id="KAK1429729.1"/>
    </source>
</evidence>
<sequence length="87" mass="9337">MVRLGNVMRQTEKQPLAAEAMAKDQVLHQTAKSAPKSPLRMMAGGAVVVVGLVYFTLYAHKKPEATALDVAKVSTGTATTENTRPQK</sequence>
<name>A0AAD8KW40_TARER</name>
<protein>
    <recommendedName>
        <fullName evidence="4">Transmembrane protein</fullName>
    </recommendedName>
</protein>
<proteinExistence type="predicted"/>
<evidence type="ECO:0000256" key="1">
    <source>
        <dbReference type="SAM" id="Phobius"/>
    </source>
</evidence>
<keyword evidence="1" id="KW-0812">Transmembrane</keyword>
<accession>A0AAD8KW40</accession>
<evidence type="ECO:0000313" key="3">
    <source>
        <dbReference type="Proteomes" id="UP001229421"/>
    </source>
</evidence>
<organism evidence="2 3">
    <name type="scientific">Tagetes erecta</name>
    <name type="common">African marigold</name>
    <dbReference type="NCBI Taxonomy" id="13708"/>
    <lineage>
        <taxon>Eukaryota</taxon>
        <taxon>Viridiplantae</taxon>
        <taxon>Streptophyta</taxon>
        <taxon>Embryophyta</taxon>
        <taxon>Tracheophyta</taxon>
        <taxon>Spermatophyta</taxon>
        <taxon>Magnoliopsida</taxon>
        <taxon>eudicotyledons</taxon>
        <taxon>Gunneridae</taxon>
        <taxon>Pentapetalae</taxon>
        <taxon>asterids</taxon>
        <taxon>campanulids</taxon>
        <taxon>Asterales</taxon>
        <taxon>Asteraceae</taxon>
        <taxon>Asteroideae</taxon>
        <taxon>Heliantheae alliance</taxon>
        <taxon>Tageteae</taxon>
        <taxon>Tagetes</taxon>
    </lineage>
</organism>
<comment type="caution">
    <text evidence="2">The sequence shown here is derived from an EMBL/GenBank/DDBJ whole genome shotgun (WGS) entry which is preliminary data.</text>
</comment>
<reference evidence="2" key="1">
    <citation type="journal article" date="2023" name="bioRxiv">
        <title>Improved chromosome-level genome assembly for marigold (Tagetes erecta).</title>
        <authorList>
            <person name="Jiang F."/>
            <person name="Yuan L."/>
            <person name="Wang S."/>
            <person name="Wang H."/>
            <person name="Xu D."/>
            <person name="Wang A."/>
            <person name="Fan W."/>
        </authorList>
    </citation>
    <scope>NUCLEOTIDE SEQUENCE</scope>
    <source>
        <strain evidence="2">WSJ</strain>
        <tissue evidence="2">Leaf</tissue>
    </source>
</reference>
<keyword evidence="3" id="KW-1185">Reference proteome</keyword>
<keyword evidence="1" id="KW-0472">Membrane</keyword>
<dbReference type="AlphaFoldDB" id="A0AAD8KW40"/>
<gene>
    <name evidence="2" type="ORF">QVD17_11947</name>
</gene>
<feature type="transmembrane region" description="Helical" evidence="1">
    <location>
        <begin position="39"/>
        <end position="59"/>
    </location>
</feature>
<evidence type="ECO:0008006" key="4">
    <source>
        <dbReference type="Google" id="ProtNLM"/>
    </source>
</evidence>
<dbReference type="Proteomes" id="UP001229421">
    <property type="component" value="Unassembled WGS sequence"/>
</dbReference>